<feature type="compositionally biased region" description="Acidic residues" evidence="8">
    <location>
        <begin position="423"/>
        <end position="474"/>
    </location>
</feature>
<dbReference type="Proteomes" id="UP000241890">
    <property type="component" value="Unassembled WGS sequence"/>
</dbReference>
<dbReference type="InterPro" id="IPR019366">
    <property type="entry name" value="Clusterin-associated_protein-1"/>
</dbReference>
<keyword evidence="10" id="KW-1185">Reference proteome</keyword>
<name>A0A2R5GT02_9STRA</name>
<dbReference type="PANTHER" id="PTHR21547">
    <property type="entry name" value="CLUSTERIN ASSOCIATED PROTEIN 1"/>
    <property type="match status" value="1"/>
</dbReference>
<feature type="coiled-coil region" evidence="7">
    <location>
        <begin position="201"/>
        <end position="228"/>
    </location>
</feature>
<evidence type="ECO:0000313" key="9">
    <source>
        <dbReference type="EMBL" id="GBG33970.1"/>
    </source>
</evidence>
<dbReference type="EMBL" id="BEYU01000176">
    <property type="protein sequence ID" value="GBG33970.1"/>
    <property type="molecule type" value="Genomic_DNA"/>
</dbReference>
<evidence type="ECO:0000256" key="2">
    <source>
        <dbReference type="ARBA" id="ARBA00008340"/>
    </source>
</evidence>
<gene>
    <name evidence="9" type="ORF">FCC1311_101932</name>
</gene>
<organism evidence="9 10">
    <name type="scientific">Hondaea fermentalgiana</name>
    <dbReference type="NCBI Taxonomy" id="2315210"/>
    <lineage>
        <taxon>Eukaryota</taxon>
        <taxon>Sar</taxon>
        <taxon>Stramenopiles</taxon>
        <taxon>Bigyra</taxon>
        <taxon>Labyrinthulomycetes</taxon>
        <taxon>Thraustochytrida</taxon>
        <taxon>Thraustochytriidae</taxon>
        <taxon>Hondaea</taxon>
    </lineage>
</organism>
<comment type="subcellular location">
    <subcellularLocation>
        <location evidence="1">Cell projection</location>
        <location evidence="1">Cilium</location>
    </subcellularLocation>
</comment>
<dbReference type="GO" id="GO:0030992">
    <property type="term" value="C:intraciliary transport particle B"/>
    <property type="evidence" value="ECO:0007669"/>
    <property type="project" value="TreeGrafter"/>
</dbReference>
<dbReference type="GO" id="GO:0060271">
    <property type="term" value="P:cilium assembly"/>
    <property type="evidence" value="ECO:0007669"/>
    <property type="project" value="TreeGrafter"/>
</dbReference>
<accession>A0A2R5GT02</accession>
<dbReference type="GO" id="GO:0005815">
    <property type="term" value="C:microtubule organizing center"/>
    <property type="evidence" value="ECO:0007669"/>
    <property type="project" value="TreeGrafter"/>
</dbReference>
<dbReference type="Pfam" id="PF10234">
    <property type="entry name" value="Cluap1"/>
    <property type="match status" value="1"/>
</dbReference>
<keyword evidence="4 7" id="KW-0175">Coiled coil</keyword>
<evidence type="ECO:0000256" key="3">
    <source>
        <dbReference type="ARBA" id="ARBA00022794"/>
    </source>
</evidence>
<feature type="compositionally biased region" description="Acidic residues" evidence="8">
    <location>
        <begin position="327"/>
        <end position="342"/>
    </location>
</feature>
<evidence type="ECO:0000256" key="7">
    <source>
        <dbReference type="SAM" id="Coils"/>
    </source>
</evidence>
<feature type="region of interest" description="Disordered" evidence="8">
    <location>
        <begin position="321"/>
        <end position="474"/>
    </location>
</feature>
<keyword evidence="6" id="KW-0966">Cell projection</keyword>
<keyword evidence="3" id="KW-0970">Cilium biogenesis/degradation</keyword>
<comment type="caution">
    <text evidence="9">The sequence shown here is derived from an EMBL/GenBank/DDBJ whole genome shotgun (WGS) entry which is preliminary data.</text>
</comment>
<sequence length="474" mass="53000">MAFRELRDFTEYMRVLGYPRLVSVDNFRTPNFPLVADILYWMVHKYDPAVSISDDISTEDCRVDFLTSIAQVMAVKATVKLNTKRLYAADGKAVKELLKVAKLLYAAHEANVGGHDENREGKGGEEDVPETGEASYNQLHARLPDVKATRRLASQITESGAKLFDLLHDERELSVERQRCLRFLDGISNNLDSGAEHKLVEKRLEQLLDSAKENVAAMEKQCQDLASDEKTLQVKIKKRQGELERNDKRLKSLQSVRPAFMDEYEKLESELEKMYEVYMEKFRNLDYLEHRLEQFSQRDREKVEQAERARKRIQVSIMEKKARDLRGDEDDHLYPDDDEHDEEEHREASGTGPGGSSGSARPGSRGSRKGMSDRALGGHAGNNARRSAGADDDDSEISGISDVSDDDGSSSSDLTGSLSDGDNNGDGDLIEDGDDDSDEDSVSDSDLSDDDDAGGLHDDDDDDASDLDDSDDNF</sequence>
<dbReference type="PANTHER" id="PTHR21547:SF0">
    <property type="entry name" value="CLUSTERIN-ASSOCIATED PROTEIN 1"/>
    <property type="match status" value="1"/>
</dbReference>
<proteinExistence type="inferred from homology"/>
<evidence type="ECO:0000313" key="10">
    <source>
        <dbReference type="Proteomes" id="UP000241890"/>
    </source>
</evidence>
<evidence type="ECO:0000256" key="6">
    <source>
        <dbReference type="ARBA" id="ARBA00023273"/>
    </source>
</evidence>
<evidence type="ECO:0000256" key="1">
    <source>
        <dbReference type="ARBA" id="ARBA00004138"/>
    </source>
</evidence>
<evidence type="ECO:0000256" key="4">
    <source>
        <dbReference type="ARBA" id="ARBA00023054"/>
    </source>
</evidence>
<evidence type="ECO:0000256" key="8">
    <source>
        <dbReference type="SAM" id="MobiDB-lite"/>
    </source>
</evidence>
<comment type="similarity">
    <text evidence="2">Belongs to the CLUAP1 family.</text>
</comment>
<dbReference type="InParanoid" id="A0A2R5GT02"/>
<dbReference type="GO" id="GO:0005929">
    <property type="term" value="C:cilium"/>
    <property type="evidence" value="ECO:0007669"/>
    <property type="project" value="UniProtKB-SubCell"/>
</dbReference>
<evidence type="ECO:0000256" key="5">
    <source>
        <dbReference type="ARBA" id="ARBA00023069"/>
    </source>
</evidence>
<dbReference type="AlphaFoldDB" id="A0A2R5GT02"/>
<keyword evidence="5" id="KW-0969">Cilium</keyword>
<feature type="compositionally biased region" description="Low complexity" evidence="8">
    <location>
        <begin position="409"/>
        <end position="422"/>
    </location>
</feature>
<protein>
    <submittedName>
        <fullName evidence="9">Clusterin-associated protein 1-like</fullName>
    </submittedName>
</protein>
<reference evidence="9 10" key="1">
    <citation type="submission" date="2017-12" db="EMBL/GenBank/DDBJ databases">
        <title>Sequencing, de novo assembly and annotation of complete genome of a new Thraustochytrid species, strain FCC1311.</title>
        <authorList>
            <person name="Sedici K."/>
            <person name="Godart F."/>
            <person name="Aiese Cigliano R."/>
            <person name="Sanseverino W."/>
            <person name="Barakat M."/>
            <person name="Ortet P."/>
            <person name="Marechal E."/>
            <person name="Cagnac O."/>
            <person name="Amato A."/>
        </authorList>
    </citation>
    <scope>NUCLEOTIDE SEQUENCE [LARGE SCALE GENOMIC DNA]</scope>
</reference>
<dbReference type="OrthoDB" id="438545at2759"/>